<dbReference type="AlphaFoldDB" id="G9XT06"/>
<evidence type="ECO:0000313" key="1">
    <source>
        <dbReference type="EMBL" id="EHL05183.1"/>
    </source>
</evidence>
<dbReference type="Proteomes" id="UP000004416">
    <property type="component" value="Unassembled WGS sequence"/>
</dbReference>
<proteinExistence type="predicted"/>
<protein>
    <submittedName>
        <fullName evidence="1">Uncharacterized protein</fullName>
    </submittedName>
</protein>
<dbReference type="EMBL" id="AFZX01000106">
    <property type="protein sequence ID" value="EHL05183.1"/>
    <property type="molecule type" value="Genomic_DNA"/>
</dbReference>
<organism evidence="1 2">
    <name type="scientific">Desulfitobacterium hafniense DP7</name>
    <dbReference type="NCBI Taxonomy" id="537010"/>
    <lineage>
        <taxon>Bacteria</taxon>
        <taxon>Bacillati</taxon>
        <taxon>Bacillota</taxon>
        <taxon>Clostridia</taxon>
        <taxon>Eubacteriales</taxon>
        <taxon>Desulfitobacteriaceae</taxon>
        <taxon>Desulfitobacterium</taxon>
    </lineage>
</organism>
<evidence type="ECO:0000313" key="2">
    <source>
        <dbReference type="Proteomes" id="UP000004416"/>
    </source>
</evidence>
<gene>
    <name evidence="1" type="ORF">HMPREF0322_04112</name>
</gene>
<sequence>MALQPGLVGLRKISTGLLKVPAGSVGPEMVSRILLYTGRSKKLRGQNYRSSPPLRKVPGQIAPAQWRVGNVLFPTFLRRVLFAKFCFRSLKFASLV</sequence>
<reference evidence="1 2" key="1">
    <citation type="submission" date="2011-08" db="EMBL/GenBank/DDBJ databases">
        <authorList>
            <person name="Weinstock G."/>
            <person name="Sodergren E."/>
            <person name="Clifton S."/>
            <person name="Fulton L."/>
            <person name="Fulton B."/>
            <person name="Courtney L."/>
            <person name="Fronick C."/>
            <person name="Harrison M."/>
            <person name="Strong C."/>
            <person name="Farmer C."/>
            <person name="Delahaunty K."/>
            <person name="Markovic C."/>
            <person name="Hall O."/>
            <person name="Minx P."/>
            <person name="Tomlinson C."/>
            <person name="Mitreva M."/>
            <person name="Hou S."/>
            <person name="Chen J."/>
            <person name="Wollam A."/>
            <person name="Pepin K.H."/>
            <person name="Johnson M."/>
            <person name="Bhonagiri V."/>
            <person name="Zhang X."/>
            <person name="Suruliraj S."/>
            <person name="Warren W."/>
            <person name="Chinwalla A."/>
            <person name="Mardis E.R."/>
            <person name="Wilson R.K."/>
        </authorList>
    </citation>
    <scope>NUCLEOTIDE SEQUENCE [LARGE SCALE GENOMIC DNA]</scope>
    <source>
        <strain evidence="1 2">DP7</strain>
    </source>
</reference>
<name>G9XT06_DESHA</name>
<comment type="caution">
    <text evidence="1">The sequence shown here is derived from an EMBL/GenBank/DDBJ whole genome shotgun (WGS) entry which is preliminary data.</text>
</comment>
<dbReference type="HOGENOM" id="CLU_2355157_0_0_9"/>
<accession>G9XT06</accession>